<evidence type="ECO:0000313" key="2">
    <source>
        <dbReference type="EMBL" id="XCD06246.1"/>
    </source>
</evidence>
<sequence length="142" mass="16157">MRRVKKTNTEYVVNSAFDAKKLRYPVKDVLFELSCVTSREGQIALHSDITLLFNQQRLESKMSATELREYINRYTPNTSVYSNNLSDDELLDSLKSKHVQSLSELKAWAEQCIENLDEVADDTLAKLRESQSSVESSASSSE</sequence>
<evidence type="ECO:0000313" key="1">
    <source>
        <dbReference type="EMBL" id="XCD03823.1"/>
    </source>
</evidence>
<reference evidence="1" key="1">
    <citation type="submission" date="2024-03" db="EMBL/GenBank/DDBJ databases">
        <title>Diverse circular DNA viruses in blood, oral, and fecal samples of captive lemurs.</title>
        <authorList>
            <person name="Paietta E.N."/>
            <person name="Kraberger S."/>
            <person name="Lund M.C."/>
            <person name="Custer J.M."/>
            <person name="Vargas K.M."/>
            <person name="Ehmke E.E."/>
            <person name="Yoder A.D."/>
            <person name="Varsani A."/>
        </authorList>
    </citation>
    <scope>NUCLEOTIDE SEQUENCE</scope>
    <source>
        <strain evidence="1">Duke_21_31</strain>
        <strain evidence="2">Duke_25FS_51</strain>
        <strain evidence="3">Duke_29_18</strain>
    </source>
</reference>
<accession>A0AAU8AXH8</accession>
<evidence type="ECO:0000313" key="3">
    <source>
        <dbReference type="EMBL" id="XCD08085.1"/>
    </source>
</evidence>
<dbReference type="EMBL" id="PP511387">
    <property type="protein sequence ID" value="XCD03823.1"/>
    <property type="molecule type" value="Genomic_DNA"/>
</dbReference>
<proteinExistence type="predicted"/>
<protein>
    <submittedName>
        <fullName evidence="1">Internal scaffolding protein</fullName>
    </submittedName>
</protein>
<name>A0AAU8AXH8_9VIRU</name>
<dbReference type="EMBL" id="PP511647">
    <property type="protein sequence ID" value="XCD06246.1"/>
    <property type="molecule type" value="Genomic_DNA"/>
</dbReference>
<organism evidence="1">
    <name type="scientific">Dulem virus 256</name>
    <dbReference type="NCBI Taxonomy" id="3145733"/>
    <lineage>
        <taxon>Viruses</taxon>
        <taxon>Monodnaviria</taxon>
        <taxon>Sangervirae</taxon>
        <taxon>Phixviricota</taxon>
        <taxon>Malgrandaviricetes</taxon>
        <taxon>Petitvirales</taxon>
        <taxon>Microviridae</taxon>
        <taxon>Microvirus</taxon>
    </lineage>
</organism>
<dbReference type="EMBL" id="PP511854">
    <property type="protein sequence ID" value="XCD08085.1"/>
    <property type="molecule type" value="Genomic_DNA"/>
</dbReference>